<gene>
    <name evidence="2" type="ORF">CVT24_000217</name>
</gene>
<name>A0A409VIP6_9AGAR</name>
<protein>
    <submittedName>
        <fullName evidence="2">Uncharacterized protein</fullName>
    </submittedName>
</protein>
<evidence type="ECO:0000313" key="3">
    <source>
        <dbReference type="Proteomes" id="UP000284842"/>
    </source>
</evidence>
<feature type="region of interest" description="Disordered" evidence="1">
    <location>
        <begin position="1"/>
        <end position="45"/>
    </location>
</feature>
<dbReference type="InParanoid" id="A0A409VIP6"/>
<dbReference type="AlphaFoldDB" id="A0A409VIP6"/>
<feature type="compositionally biased region" description="Low complexity" evidence="1">
    <location>
        <begin position="119"/>
        <end position="129"/>
    </location>
</feature>
<dbReference type="OrthoDB" id="338816at2759"/>
<accession>A0A409VIP6</accession>
<feature type="compositionally biased region" description="Low complexity" evidence="1">
    <location>
        <begin position="166"/>
        <end position="178"/>
    </location>
</feature>
<feature type="region of interest" description="Disordered" evidence="1">
    <location>
        <begin position="119"/>
        <end position="263"/>
    </location>
</feature>
<dbReference type="Proteomes" id="UP000284842">
    <property type="component" value="Unassembled WGS sequence"/>
</dbReference>
<dbReference type="STRING" id="181874.A0A409VIP6"/>
<dbReference type="EMBL" id="NHTK01006050">
    <property type="protein sequence ID" value="PPQ66130.1"/>
    <property type="molecule type" value="Genomic_DNA"/>
</dbReference>
<organism evidence="2 3">
    <name type="scientific">Panaeolus cyanescens</name>
    <dbReference type="NCBI Taxonomy" id="181874"/>
    <lineage>
        <taxon>Eukaryota</taxon>
        <taxon>Fungi</taxon>
        <taxon>Dikarya</taxon>
        <taxon>Basidiomycota</taxon>
        <taxon>Agaricomycotina</taxon>
        <taxon>Agaricomycetes</taxon>
        <taxon>Agaricomycetidae</taxon>
        <taxon>Agaricales</taxon>
        <taxon>Agaricineae</taxon>
        <taxon>Galeropsidaceae</taxon>
        <taxon>Panaeolus</taxon>
    </lineage>
</organism>
<evidence type="ECO:0000313" key="2">
    <source>
        <dbReference type="EMBL" id="PPQ66130.1"/>
    </source>
</evidence>
<comment type="caution">
    <text evidence="2">The sequence shown here is derived from an EMBL/GenBank/DDBJ whole genome shotgun (WGS) entry which is preliminary data.</text>
</comment>
<sequence>MHRTAWSKSSSLTSDKLNRTGPKPGYHQPQSKGKGKQSQEEAKSHAVISLETLLQAVKTANGKAKDPKGGCFCLVLTELNRPHLVEQVESELASTIAKEIEDKERAIIEAQQAVGSFPSLPGSSLASSSQHTKSPSPVPKPVNEGRTVLTLSNKKKITVSSYTTVQKSSSQPSFSAKSNQENRDPNEPTRVPPPPKEPPHATRPASANRPWENLIKGSVQYVSQPRIDDEPDEKPDSGATQAGGSSNRRRRGKGKQKADGTGS</sequence>
<keyword evidence="3" id="KW-1185">Reference proteome</keyword>
<proteinExistence type="predicted"/>
<feature type="compositionally biased region" description="Polar residues" evidence="1">
    <location>
        <begin position="1"/>
        <end position="15"/>
    </location>
</feature>
<reference evidence="2 3" key="1">
    <citation type="journal article" date="2018" name="Evol. Lett.">
        <title>Horizontal gene cluster transfer increased hallucinogenic mushroom diversity.</title>
        <authorList>
            <person name="Reynolds H.T."/>
            <person name="Vijayakumar V."/>
            <person name="Gluck-Thaler E."/>
            <person name="Korotkin H.B."/>
            <person name="Matheny P.B."/>
            <person name="Slot J.C."/>
        </authorList>
    </citation>
    <scope>NUCLEOTIDE SEQUENCE [LARGE SCALE GENOMIC DNA]</scope>
    <source>
        <strain evidence="2 3">2629</strain>
    </source>
</reference>
<evidence type="ECO:0000256" key="1">
    <source>
        <dbReference type="SAM" id="MobiDB-lite"/>
    </source>
</evidence>